<dbReference type="PANTHER" id="PTHR24252">
    <property type="entry name" value="ACROSIN-RELATED"/>
    <property type="match status" value="1"/>
</dbReference>
<keyword evidence="15" id="KW-1185">Reference proteome</keyword>
<reference evidence="14" key="1">
    <citation type="submission" date="2021-06" db="EMBL/GenBank/DDBJ databases">
        <authorList>
            <person name="Hodson N. C."/>
            <person name="Mongue J. A."/>
            <person name="Jaron S. K."/>
        </authorList>
    </citation>
    <scope>NUCLEOTIDE SEQUENCE</scope>
</reference>
<gene>
    <name evidence="14" type="ORF">AFUS01_LOCUS34347</name>
</gene>
<keyword evidence="6" id="KW-0720">Serine protease</keyword>
<evidence type="ECO:0000256" key="7">
    <source>
        <dbReference type="ARBA" id="ARBA00023157"/>
    </source>
</evidence>
<dbReference type="GO" id="GO:0004252">
    <property type="term" value="F:serine-type endopeptidase activity"/>
    <property type="evidence" value="ECO:0007669"/>
    <property type="project" value="InterPro"/>
</dbReference>
<keyword evidence="5" id="KW-0353">Hemolymph clotting</keyword>
<dbReference type="CDD" id="cd00190">
    <property type="entry name" value="Tryp_SPc"/>
    <property type="match status" value="2"/>
</dbReference>
<sequence>MNSLRNFAIIFATTYLFLNGNSVPVGNDLGSLQVIDTRAFDMQDMSQEDLRELSEKANSSSCTCGNRNEENRIVGGEAAGIGEFPWRCGMFFKQEDNSMKLFCGCSVISHSYILTAAHCTNAFPGRQIYVNAGDYDLTNKTEVENQVLKVKQVIQHENYSIYTHDTDLSLLELERPLNFSRTISPVCLPWKFTTQNFTNGTVTASGSGLTAEGGNVSPIVRKVDLPLIPHELCQEYYGVFRVSPNMICTYTPGKDTCQGDSGSSIDFKDEKTSQYYAVGITSWGSGCARDKKPGVYTRLANFLQWIESKAIGAEFSILIMKGIIISLSLFLSVLGSLRFSEGVGNESNTEESIGLKTGIQNRQRQRGPCDYSHTFTNVGEYIYLQSEKYPFDYPDNLRCSYALTSPRGTQVRLECPASDFNIQPSNNCVNDWFYWSVSGDQSPEDRIYVCGSQNVNIISNQQRLVMGFRSDSSNPVSNRAWRYKCKLTAVPRTDCFCGDSGADTRIVGGVEASIAEFPWRVALYTQSRGMFCAGTLISRNWVLTAAHCVVPIGSEVILVDVGDHDLSRTSEADNVIVPTDRRIVNSAYNNVTEDSDTALLHLKDPVRYSRFIQPLCLPWKYTFTNFQGAKATASGWGTQSFGGQLSAVLRKVELNVLNNPNCADAWSGSEQPITQNMICASAPGKDTCQGDSGGSLDYKELNSNRWYGIGIVSFGGACGEPDVLPAIYVQLVNFLGWIEQNTGETYCKI</sequence>
<dbReference type="SMART" id="SM00042">
    <property type="entry name" value="CUB"/>
    <property type="match status" value="1"/>
</dbReference>
<evidence type="ECO:0000256" key="3">
    <source>
        <dbReference type="ARBA" id="ARBA00022729"/>
    </source>
</evidence>
<evidence type="ECO:0000256" key="9">
    <source>
        <dbReference type="ARBA" id="ARBA00066707"/>
    </source>
</evidence>
<comment type="caution">
    <text evidence="10">Lacks conserved residue(s) required for the propagation of feature annotation.</text>
</comment>
<dbReference type="Proteomes" id="UP000708208">
    <property type="component" value="Unassembled WGS sequence"/>
</dbReference>
<dbReference type="EMBL" id="CAJVCH010531911">
    <property type="protein sequence ID" value="CAG7824176.1"/>
    <property type="molecule type" value="Genomic_DNA"/>
</dbReference>
<dbReference type="InterPro" id="IPR018114">
    <property type="entry name" value="TRYPSIN_HIS"/>
</dbReference>
<dbReference type="GO" id="GO:0042381">
    <property type="term" value="P:hemolymph coagulation"/>
    <property type="evidence" value="ECO:0007669"/>
    <property type="project" value="UniProtKB-KW"/>
</dbReference>
<dbReference type="Pfam" id="PF00431">
    <property type="entry name" value="CUB"/>
    <property type="match status" value="1"/>
</dbReference>
<evidence type="ECO:0000313" key="14">
    <source>
        <dbReference type="EMBL" id="CAG7824176.1"/>
    </source>
</evidence>
<dbReference type="PROSITE" id="PS50240">
    <property type="entry name" value="TRYPSIN_DOM"/>
    <property type="match status" value="2"/>
</dbReference>
<evidence type="ECO:0000256" key="8">
    <source>
        <dbReference type="ARBA" id="ARBA00052079"/>
    </source>
</evidence>
<evidence type="ECO:0000256" key="10">
    <source>
        <dbReference type="PROSITE-ProRule" id="PRU00059"/>
    </source>
</evidence>
<feature type="domain" description="Peptidase S1" evidence="13">
    <location>
        <begin position="506"/>
        <end position="743"/>
    </location>
</feature>
<dbReference type="AlphaFoldDB" id="A0A8J2KZ17"/>
<name>A0A8J2KZ17_9HEXA</name>
<protein>
    <recommendedName>
        <fullName evidence="9">limulus clotting factor C</fullName>
        <ecNumber evidence="9">3.4.21.84</ecNumber>
    </recommendedName>
</protein>
<dbReference type="PANTHER" id="PTHR24252:SF7">
    <property type="entry name" value="HYALIN"/>
    <property type="match status" value="1"/>
</dbReference>
<dbReference type="Pfam" id="PF00089">
    <property type="entry name" value="Trypsin"/>
    <property type="match status" value="2"/>
</dbReference>
<evidence type="ECO:0000256" key="5">
    <source>
        <dbReference type="ARBA" id="ARBA00022820"/>
    </source>
</evidence>
<evidence type="ECO:0000256" key="11">
    <source>
        <dbReference type="SAM" id="SignalP"/>
    </source>
</evidence>
<dbReference type="PROSITE" id="PS00134">
    <property type="entry name" value="TRYPSIN_HIS"/>
    <property type="match status" value="2"/>
</dbReference>
<dbReference type="SMART" id="SM00020">
    <property type="entry name" value="Tryp_SPc"/>
    <property type="match status" value="2"/>
</dbReference>
<dbReference type="GO" id="GO:0006508">
    <property type="term" value="P:proteolysis"/>
    <property type="evidence" value="ECO:0007669"/>
    <property type="project" value="UniProtKB-KW"/>
</dbReference>
<dbReference type="FunFam" id="2.40.10.10:FF:000120">
    <property type="entry name" value="Putative serine protease"/>
    <property type="match status" value="2"/>
</dbReference>
<dbReference type="CDD" id="cd00041">
    <property type="entry name" value="CUB"/>
    <property type="match status" value="1"/>
</dbReference>
<proteinExistence type="predicted"/>
<evidence type="ECO:0000313" key="15">
    <source>
        <dbReference type="Proteomes" id="UP000708208"/>
    </source>
</evidence>
<keyword evidence="4" id="KW-0378">Hydrolase</keyword>
<evidence type="ECO:0000259" key="12">
    <source>
        <dbReference type="PROSITE" id="PS01180"/>
    </source>
</evidence>
<dbReference type="PROSITE" id="PS01180">
    <property type="entry name" value="CUB"/>
    <property type="match status" value="1"/>
</dbReference>
<feature type="domain" description="CUB" evidence="12">
    <location>
        <begin position="369"/>
        <end position="490"/>
    </location>
</feature>
<dbReference type="InterPro" id="IPR001254">
    <property type="entry name" value="Trypsin_dom"/>
</dbReference>
<evidence type="ECO:0000256" key="1">
    <source>
        <dbReference type="ARBA" id="ARBA00022659"/>
    </source>
</evidence>
<accession>A0A8J2KZ17</accession>
<keyword evidence="2" id="KW-0645">Protease</keyword>
<dbReference type="EC" id="3.4.21.84" evidence="9"/>
<comment type="catalytic activity">
    <reaction evidence="8">
        <text>Selective cleavage of 103-Arg-|-Ser-104 and 124-Ile-|-Ile-125 bonds in Limulus clotting factor B to form activated factor B. Cleavage of -Pro-Arg-|-Xaa- bonds in synthetic substrates.</text>
        <dbReference type="EC" id="3.4.21.84"/>
    </reaction>
</comment>
<dbReference type="InterPro" id="IPR000859">
    <property type="entry name" value="CUB_dom"/>
</dbReference>
<keyword evidence="7" id="KW-1015">Disulfide bond</keyword>
<feature type="signal peptide" evidence="11">
    <location>
        <begin position="1"/>
        <end position="22"/>
    </location>
</feature>
<comment type="caution">
    <text evidence="14">The sequence shown here is derived from an EMBL/GenBank/DDBJ whole genome shotgun (WGS) entry which is preliminary data.</text>
</comment>
<evidence type="ECO:0000256" key="6">
    <source>
        <dbReference type="ARBA" id="ARBA00022825"/>
    </source>
</evidence>
<keyword evidence="3 11" id="KW-0732">Signal</keyword>
<organism evidence="14 15">
    <name type="scientific">Allacma fusca</name>
    <dbReference type="NCBI Taxonomy" id="39272"/>
    <lineage>
        <taxon>Eukaryota</taxon>
        <taxon>Metazoa</taxon>
        <taxon>Ecdysozoa</taxon>
        <taxon>Arthropoda</taxon>
        <taxon>Hexapoda</taxon>
        <taxon>Collembola</taxon>
        <taxon>Symphypleona</taxon>
        <taxon>Sminthuridae</taxon>
        <taxon>Allacma</taxon>
    </lineage>
</organism>
<keyword evidence="1" id="KW-0768">Sushi</keyword>
<feature type="chain" id="PRO_5035253501" description="limulus clotting factor C" evidence="11">
    <location>
        <begin position="23"/>
        <end position="749"/>
    </location>
</feature>
<dbReference type="OrthoDB" id="6380398at2759"/>
<evidence type="ECO:0000256" key="4">
    <source>
        <dbReference type="ARBA" id="ARBA00022801"/>
    </source>
</evidence>
<feature type="domain" description="Peptidase S1" evidence="13">
    <location>
        <begin position="73"/>
        <end position="311"/>
    </location>
</feature>
<evidence type="ECO:0000259" key="13">
    <source>
        <dbReference type="PROSITE" id="PS50240"/>
    </source>
</evidence>
<evidence type="ECO:0000256" key="2">
    <source>
        <dbReference type="ARBA" id="ARBA00022670"/>
    </source>
</evidence>